<feature type="domain" description="Glycosyl transferase family 1" evidence="2">
    <location>
        <begin position="193"/>
        <end position="315"/>
    </location>
</feature>
<evidence type="ECO:0000313" key="5">
    <source>
        <dbReference type="Proteomes" id="UP000283850"/>
    </source>
</evidence>
<dbReference type="Gene3D" id="3.40.50.2000">
    <property type="entry name" value="Glycogen Phosphorylase B"/>
    <property type="match status" value="2"/>
</dbReference>
<sequence length="388" mass="44095">MINIAFITNSVKRCGPVNVIYDIIENLNRVHFNPIVITLATTGDFTKQDSREEEFRNLGIRVIKLNIEYMRLELMSKVIAKKIDKILVEELIDIVHLHGYHPVIIGQYLSVPTVVTLHNISGEDYVLSKGRLLGNYMNYRYLKALDKCLYLVAISSYVEKYYLKEKRLKSSVSTIFNGISESNFKISIDSQSQLRTKLSLPQDGIILLCVGNLSFRKNSLYVIENFIKLQKEYSNVFLIFLGQGELDGACKELAKCCEHIFFKGFVVDVQSYISASDFLVSASCSEGFGLNIVEAMFCNTPVIVSDIPPHREIVEIISEKCNHIFPLNDNALYSVLSSVIADWGSEEEHPGLRPKAIQYFSSKVMSTKYAQIYDQVYKNCGDNVRIQE</sequence>
<evidence type="ECO:0000313" key="4">
    <source>
        <dbReference type="EMBL" id="RGV57052.1"/>
    </source>
</evidence>
<dbReference type="Pfam" id="PF13439">
    <property type="entry name" value="Glyco_transf_4"/>
    <property type="match status" value="1"/>
</dbReference>
<dbReference type="Pfam" id="PF00534">
    <property type="entry name" value="Glycos_transf_1"/>
    <property type="match status" value="1"/>
</dbReference>
<evidence type="ECO:0000259" key="3">
    <source>
        <dbReference type="Pfam" id="PF13439"/>
    </source>
</evidence>
<dbReference type="InterPro" id="IPR028098">
    <property type="entry name" value="Glyco_trans_4-like_N"/>
</dbReference>
<protein>
    <submittedName>
        <fullName evidence="4">Glycosyltransferase</fullName>
    </submittedName>
</protein>
<dbReference type="SUPFAM" id="SSF53756">
    <property type="entry name" value="UDP-Glycosyltransferase/glycogen phosphorylase"/>
    <property type="match status" value="1"/>
</dbReference>
<organism evidence="4 5">
    <name type="scientific">Bacteroides intestinalis</name>
    <dbReference type="NCBI Taxonomy" id="329854"/>
    <lineage>
        <taxon>Bacteria</taxon>
        <taxon>Pseudomonadati</taxon>
        <taxon>Bacteroidota</taxon>
        <taxon>Bacteroidia</taxon>
        <taxon>Bacteroidales</taxon>
        <taxon>Bacteroidaceae</taxon>
        <taxon>Bacteroides</taxon>
    </lineage>
</organism>
<keyword evidence="1 4" id="KW-0808">Transferase</keyword>
<dbReference type="RefSeq" id="WP_022394353.1">
    <property type="nucleotide sequence ID" value="NZ_QRZF01000002.1"/>
</dbReference>
<evidence type="ECO:0000259" key="2">
    <source>
        <dbReference type="Pfam" id="PF00534"/>
    </source>
</evidence>
<name>A0A412YI50_9BACE</name>
<reference evidence="4 5" key="1">
    <citation type="submission" date="2018-08" db="EMBL/GenBank/DDBJ databases">
        <title>A genome reference for cultivated species of the human gut microbiota.</title>
        <authorList>
            <person name="Zou Y."/>
            <person name="Xue W."/>
            <person name="Luo G."/>
        </authorList>
    </citation>
    <scope>NUCLEOTIDE SEQUENCE [LARGE SCALE GENOMIC DNA]</scope>
    <source>
        <strain evidence="4 5">AF14-32</strain>
    </source>
</reference>
<dbReference type="AlphaFoldDB" id="A0A412YI50"/>
<dbReference type="InterPro" id="IPR001296">
    <property type="entry name" value="Glyco_trans_1"/>
</dbReference>
<proteinExistence type="predicted"/>
<evidence type="ECO:0000256" key="1">
    <source>
        <dbReference type="ARBA" id="ARBA00022679"/>
    </source>
</evidence>
<dbReference type="GO" id="GO:0016757">
    <property type="term" value="F:glycosyltransferase activity"/>
    <property type="evidence" value="ECO:0007669"/>
    <property type="project" value="InterPro"/>
</dbReference>
<dbReference type="EMBL" id="QRZF01000002">
    <property type="protein sequence ID" value="RGV57052.1"/>
    <property type="molecule type" value="Genomic_DNA"/>
</dbReference>
<dbReference type="GO" id="GO:0009103">
    <property type="term" value="P:lipopolysaccharide biosynthetic process"/>
    <property type="evidence" value="ECO:0007669"/>
    <property type="project" value="TreeGrafter"/>
</dbReference>
<accession>A0A412YI50</accession>
<comment type="caution">
    <text evidence="4">The sequence shown here is derived from an EMBL/GenBank/DDBJ whole genome shotgun (WGS) entry which is preliminary data.</text>
</comment>
<dbReference type="PANTHER" id="PTHR46401">
    <property type="entry name" value="GLYCOSYLTRANSFERASE WBBK-RELATED"/>
    <property type="match status" value="1"/>
</dbReference>
<dbReference type="PANTHER" id="PTHR46401:SF2">
    <property type="entry name" value="GLYCOSYLTRANSFERASE WBBK-RELATED"/>
    <property type="match status" value="1"/>
</dbReference>
<feature type="domain" description="Glycosyltransferase subfamily 4-like N-terminal" evidence="3">
    <location>
        <begin position="15"/>
        <end position="180"/>
    </location>
</feature>
<dbReference type="Proteomes" id="UP000283850">
    <property type="component" value="Unassembled WGS sequence"/>
</dbReference>
<gene>
    <name evidence="4" type="ORF">DWW10_02985</name>
</gene>